<dbReference type="GO" id="GO:0016740">
    <property type="term" value="F:transferase activity"/>
    <property type="evidence" value="ECO:0007669"/>
    <property type="project" value="UniProtKB-KW"/>
</dbReference>
<proteinExistence type="predicted"/>
<dbReference type="InterPro" id="IPR029062">
    <property type="entry name" value="Class_I_gatase-like"/>
</dbReference>
<dbReference type="PANTHER" id="PTHR42695">
    <property type="entry name" value="GLUTAMINE AMIDOTRANSFERASE YLR126C-RELATED"/>
    <property type="match status" value="1"/>
</dbReference>
<dbReference type="Pfam" id="PF00117">
    <property type="entry name" value="GATase"/>
    <property type="match status" value="1"/>
</dbReference>
<dbReference type="PROSITE" id="PS51273">
    <property type="entry name" value="GATASE_TYPE_1"/>
    <property type="match status" value="1"/>
</dbReference>
<gene>
    <name evidence="3" type="ORF">M427DRAFT_56572</name>
</gene>
<dbReference type="AlphaFoldDB" id="A0A139AG27"/>
<sequence length="300" mass="32349">MTVSSVASQESPLRESSQQGANGAVRPADRNGTALDVGHGDSAPNVVRIAILECDPLTPEEERVVGRPIDWFSRLFRESSAKHLPHHTISFSFDTFQTCIRGALPSPDQVPSYNACIITGSRANAFDTDPWIQDLKKFIRDNHERTRFVGVCFGHQVIAEAFGGKVGRMVGGWEIGRAEVKPVGELGSQVWGRDQLALLYAHQDHVELTPPGFSVLLSNDRAPDHAQILGDRCLSVQAHPEYLAAQVAPIIDHLTSGDHGLDAAAASAARAGMGLPVDDLYVGAKMVGFILDGRKGMEAV</sequence>
<dbReference type="SUPFAM" id="SSF52317">
    <property type="entry name" value="Class I glutamine amidotransferase-like"/>
    <property type="match status" value="1"/>
</dbReference>
<dbReference type="CDD" id="cd01741">
    <property type="entry name" value="GATase1_1"/>
    <property type="match status" value="1"/>
</dbReference>
<evidence type="ECO:0000256" key="1">
    <source>
        <dbReference type="SAM" id="MobiDB-lite"/>
    </source>
</evidence>
<protein>
    <submittedName>
        <fullName evidence="3">Class I glutamine amidotransferase-like protein</fullName>
    </submittedName>
</protein>
<dbReference type="InterPro" id="IPR017926">
    <property type="entry name" value="GATASE"/>
</dbReference>
<keyword evidence="3" id="KW-0315">Glutamine amidotransferase</keyword>
<organism evidence="3 4">
    <name type="scientific">Gonapodya prolifera (strain JEL478)</name>
    <name type="common">Monoblepharis prolifera</name>
    <dbReference type="NCBI Taxonomy" id="1344416"/>
    <lineage>
        <taxon>Eukaryota</taxon>
        <taxon>Fungi</taxon>
        <taxon>Fungi incertae sedis</taxon>
        <taxon>Chytridiomycota</taxon>
        <taxon>Chytridiomycota incertae sedis</taxon>
        <taxon>Monoblepharidomycetes</taxon>
        <taxon>Monoblepharidales</taxon>
        <taxon>Gonapodyaceae</taxon>
        <taxon>Gonapodya</taxon>
    </lineage>
</organism>
<dbReference type="PANTHER" id="PTHR42695:SF5">
    <property type="entry name" value="GLUTAMINE AMIDOTRANSFERASE YLR126C-RELATED"/>
    <property type="match status" value="1"/>
</dbReference>
<reference evidence="3 4" key="1">
    <citation type="journal article" date="2015" name="Genome Biol. Evol.">
        <title>Phylogenomic analyses indicate that early fungi evolved digesting cell walls of algal ancestors of land plants.</title>
        <authorList>
            <person name="Chang Y."/>
            <person name="Wang S."/>
            <person name="Sekimoto S."/>
            <person name="Aerts A.L."/>
            <person name="Choi C."/>
            <person name="Clum A."/>
            <person name="LaButti K.M."/>
            <person name="Lindquist E.A."/>
            <person name="Yee Ngan C."/>
            <person name="Ohm R.A."/>
            <person name="Salamov A.A."/>
            <person name="Grigoriev I.V."/>
            <person name="Spatafora J.W."/>
            <person name="Berbee M.L."/>
        </authorList>
    </citation>
    <scope>NUCLEOTIDE SEQUENCE [LARGE SCALE GENOMIC DNA]</scope>
    <source>
        <strain evidence="3 4">JEL478</strain>
    </source>
</reference>
<keyword evidence="3" id="KW-0808">Transferase</keyword>
<dbReference type="STRING" id="1344416.A0A139AG27"/>
<evidence type="ECO:0000313" key="3">
    <source>
        <dbReference type="EMBL" id="KXS15747.1"/>
    </source>
</evidence>
<feature type="region of interest" description="Disordered" evidence="1">
    <location>
        <begin position="1"/>
        <end position="39"/>
    </location>
</feature>
<evidence type="ECO:0000313" key="4">
    <source>
        <dbReference type="Proteomes" id="UP000070544"/>
    </source>
</evidence>
<dbReference type="OrthoDB" id="92161at2759"/>
<dbReference type="Proteomes" id="UP000070544">
    <property type="component" value="Unassembled WGS sequence"/>
</dbReference>
<dbReference type="InterPro" id="IPR044992">
    <property type="entry name" value="ChyE-like"/>
</dbReference>
<dbReference type="OMA" id="SIKEREP"/>
<dbReference type="EMBL" id="KQ965760">
    <property type="protein sequence ID" value="KXS15747.1"/>
    <property type="molecule type" value="Genomic_DNA"/>
</dbReference>
<keyword evidence="4" id="KW-1185">Reference proteome</keyword>
<feature type="compositionally biased region" description="Polar residues" evidence="1">
    <location>
        <begin position="1"/>
        <end position="21"/>
    </location>
</feature>
<evidence type="ECO:0000259" key="2">
    <source>
        <dbReference type="Pfam" id="PF00117"/>
    </source>
</evidence>
<dbReference type="Gene3D" id="3.40.50.880">
    <property type="match status" value="1"/>
</dbReference>
<accession>A0A139AG27</accession>
<dbReference type="GO" id="GO:0005829">
    <property type="term" value="C:cytosol"/>
    <property type="evidence" value="ECO:0007669"/>
    <property type="project" value="TreeGrafter"/>
</dbReference>
<name>A0A139AG27_GONPJ</name>
<feature type="domain" description="Glutamine amidotransferase" evidence="2">
    <location>
        <begin position="132"/>
        <end position="242"/>
    </location>
</feature>